<keyword evidence="2" id="KW-1185">Reference proteome</keyword>
<dbReference type="RefSeq" id="WP_163678405.1">
    <property type="nucleotide sequence ID" value="NZ_JAAIYP010000036.1"/>
</dbReference>
<organism evidence="1 2">
    <name type="scientific">Magnetospirillum aberrantis SpK</name>
    <dbReference type="NCBI Taxonomy" id="908842"/>
    <lineage>
        <taxon>Bacteria</taxon>
        <taxon>Pseudomonadati</taxon>
        <taxon>Pseudomonadota</taxon>
        <taxon>Alphaproteobacteria</taxon>
        <taxon>Rhodospirillales</taxon>
        <taxon>Rhodospirillaceae</taxon>
        <taxon>Magnetospirillum</taxon>
    </lineage>
</organism>
<evidence type="ECO:0000313" key="1">
    <source>
        <dbReference type="EMBL" id="NFV80341.1"/>
    </source>
</evidence>
<name>A0A7C9QUB3_9PROT</name>
<evidence type="ECO:0000313" key="2">
    <source>
        <dbReference type="Proteomes" id="UP000480684"/>
    </source>
</evidence>
<comment type="caution">
    <text evidence="1">The sequence shown here is derived from an EMBL/GenBank/DDBJ whole genome shotgun (WGS) entry which is preliminary data.</text>
</comment>
<protein>
    <submittedName>
        <fullName evidence="1">Uncharacterized protein</fullName>
    </submittedName>
</protein>
<proteinExistence type="predicted"/>
<dbReference type="EMBL" id="JAAIYP010000036">
    <property type="protein sequence ID" value="NFV80341.1"/>
    <property type="molecule type" value="Genomic_DNA"/>
</dbReference>
<accession>A0A7C9QUB3</accession>
<reference evidence="1 2" key="1">
    <citation type="submission" date="2020-02" db="EMBL/GenBank/DDBJ databases">
        <authorList>
            <person name="Dziuba M."/>
            <person name="Kuznetsov B."/>
            <person name="Mardanov A."/>
            <person name="Ravin N."/>
            <person name="Grouzdev D."/>
        </authorList>
    </citation>
    <scope>NUCLEOTIDE SEQUENCE [LARGE SCALE GENOMIC DNA]</scope>
    <source>
        <strain evidence="1 2">SpK</strain>
    </source>
</reference>
<sequence>MSSIPTEIAYSVFYTDGQFLTAASMQMQADYFSNWIQLQTSMLYNPGILQGLDVTASGASTLMVAPGGGLNAAGNFLILPGNGGSITVNSQTATPLYVYLVYPSPGPLVAANVRNMAAQVSSGTSPAAPPNGIVLAKVTLANGAIAGIDNSVRVAVTAKVAAASRADVAAAASPANAAVVGASFTAAPSTTTRTGTATVPGQGLDKPGATVVTQITFGPSGAPQFSVPPMVTATTQGPVPFATTVSGISTTGFTLTVTAITTGIVPADTLAVSWIATGA</sequence>
<dbReference type="Proteomes" id="UP000480684">
    <property type="component" value="Unassembled WGS sequence"/>
</dbReference>
<dbReference type="AlphaFoldDB" id="A0A7C9QUB3"/>
<gene>
    <name evidence="1" type="ORF">G4223_09475</name>
</gene>